<dbReference type="AlphaFoldDB" id="A0A0F4UIQ9"/>
<accession>A0A0F4UIQ9</accession>
<dbReference type="Proteomes" id="UP000033400">
    <property type="component" value="Unassembled WGS sequence"/>
</dbReference>
<feature type="region of interest" description="Disordered" evidence="1">
    <location>
        <begin position="36"/>
        <end position="55"/>
    </location>
</feature>
<protein>
    <submittedName>
        <fullName evidence="2">Uncharacterized protein</fullName>
    </submittedName>
</protein>
<reference evidence="2 3" key="1">
    <citation type="submission" date="2015-03" db="EMBL/GenBank/DDBJ databases">
        <title>Comparative genomics of Pseudomonas insights into diversity of traits involved in vanlence and defense.</title>
        <authorList>
            <person name="Qin Y."/>
        </authorList>
    </citation>
    <scope>NUCLEOTIDE SEQUENCE [LARGE SCALE GENOMIC DNA]</scope>
    <source>
        <strain evidence="2 3">H24</strain>
    </source>
</reference>
<evidence type="ECO:0000256" key="1">
    <source>
        <dbReference type="SAM" id="MobiDB-lite"/>
    </source>
</evidence>
<feature type="compositionally biased region" description="Low complexity" evidence="1">
    <location>
        <begin position="46"/>
        <end position="55"/>
    </location>
</feature>
<sequence length="94" mass="10361">MGAGAIERVGSRRLANKLCADQGTVMTVPVLERRMLPNHADGASDQQQGQTSQGLSTCQRFFVRRPLRCDPGAAMSMNLGEQKGFARLFRHFPQ</sequence>
<proteinExistence type="predicted"/>
<organism evidence="2 3">
    <name type="scientific">Pseudomonas fluorescens</name>
    <dbReference type="NCBI Taxonomy" id="294"/>
    <lineage>
        <taxon>Bacteria</taxon>
        <taxon>Pseudomonadati</taxon>
        <taxon>Pseudomonadota</taxon>
        <taxon>Gammaproteobacteria</taxon>
        <taxon>Pseudomonadales</taxon>
        <taxon>Pseudomonadaceae</taxon>
        <taxon>Pseudomonas</taxon>
    </lineage>
</organism>
<name>A0A0F4UIQ9_PSEFL</name>
<comment type="caution">
    <text evidence="2">The sequence shown here is derived from an EMBL/GenBank/DDBJ whole genome shotgun (WGS) entry which is preliminary data.</text>
</comment>
<gene>
    <name evidence="2" type="ORF">VD17_30735</name>
</gene>
<evidence type="ECO:0000313" key="2">
    <source>
        <dbReference type="EMBL" id="KJZ56316.1"/>
    </source>
</evidence>
<evidence type="ECO:0000313" key="3">
    <source>
        <dbReference type="Proteomes" id="UP000033400"/>
    </source>
</evidence>
<dbReference type="EMBL" id="LACH01000111">
    <property type="protein sequence ID" value="KJZ56316.1"/>
    <property type="molecule type" value="Genomic_DNA"/>
</dbReference>
<dbReference type="PATRIC" id="fig|294.133.peg.321"/>